<gene>
    <name evidence="1" type="ORF">NCTC10168_00223</name>
</gene>
<proteinExistence type="predicted"/>
<dbReference type="InterPro" id="IPR024524">
    <property type="entry name" value="DUF3800"/>
</dbReference>
<dbReference type="Proteomes" id="UP000290243">
    <property type="component" value="Chromosome"/>
</dbReference>
<keyword evidence="2" id="KW-1185">Reference proteome</keyword>
<protein>
    <recommendedName>
        <fullName evidence="3">DUF3800 domain-containing protein</fullName>
    </recommendedName>
</protein>
<evidence type="ECO:0008006" key="3">
    <source>
        <dbReference type="Google" id="ProtNLM"/>
    </source>
</evidence>
<dbReference type="EMBL" id="LR215037">
    <property type="protein sequence ID" value="VEU75305.1"/>
    <property type="molecule type" value="Genomic_DNA"/>
</dbReference>
<name>A0A449B413_9BACT</name>
<organism evidence="1 2">
    <name type="scientific">Mycoplasmopsis maculosa</name>
    <dbReference type="NCBI Taxonomy" id="114885"/>
    <lineage>
        <taxon>Bacteria</taxon>
        <taxon>Bacillati</taxon>
        <taxon>Mycoplasmatota</taxon>
        <taxon>Mycoplasmoidales</taxon>
        <taxon>Metamycoplasmataceae</taxon>
        <taxon>Mycoplasmopsis</taxon>
    </lineage>
</organism>
<dbReference type="KEGG" id="mmau:NCTC10168_00223"/>
<accession>A0A449B413</accession>
<reference evidence="1 2" key="1">
    <citation type="submission" date="2019-01" db="EMBL/GenBank/DDBJ databases">
        <authorList>
            <consortium name="Pathogen Informatics"/>
        </authorList>
    </citation>
    <scope>NUCLEOTIDE SEQUENCE [LARGE SCALE GENOMIC DNA]</scope>
    <source>
        <strain evidence="1 2">NCTC10168</strain>
    </source>
</reference>
<dbReference type="OrthoDB" id="3199559at2"/>
<dbReference type="AlphaFoldDB" id="A0A449B413"/>
<dbReference type="RefSeq" id="WP_129646302.1">
    <property type="nucleotide sequence ID" value="NZ_LR215037.1"/>
</dbReference>
<sequence length="230" mass="27236">MNNTKNYYIYSDESGVFSKNDSFFIITFLVFKSKKSISKSKKLFKNKEDRIKKIKNINPEEELKGFTLSLNLKKSIIKSFNTIDKFFVKIDISKIKEEIIDNKANRRRFLNWVIAVSLKKYFQNEIKKNILSKEDILNIFLNLDNISTKTSGKYTLEESIIRELFWEVYNSDCDITIPPFFKNIGSLTLSYLDSKYSPLIRMVDVLSNYIYVNIKKGNKLDEFLKFYFPF</sequence>
<dbReference type="Pfam" id="PF12686">
    <property type="entry name" value="DUF3800"/>
    <property type="match status" value="1"/>
</dbReference>
<evidence type="ECO:0000313" key="2">
    <source>
        <dbReference type="Proteomes" id="UP000290243"/>
    </source>
</evidence>
<evidence type="ECO:0000313" key="1">
    <source>
        <dbReference type="EMBL" id="VEU75305.1"/>
    </source>
</evidence>